<accession>A0A382YPC2</accession>
<feature type="non-terminal residue" evidence="1">
    <location>
        <position position="27"/>
    </location>
</feature>
<reference evidence="1" key="1">
    <citation type="submission" date="2018-05" db="EMBL/GenBank/DDBJ databases">
        <authorList>
            <person name="Lanie J.A."/>
            <person name="Ng W.-L."/>
            <person name="Kazmierczak K.M."/>
            <person name="Andrzejewski T.M."/>
            <person name="Davidsen T.M."/>
            <person name="Wayne K.J."/>
            <person name="Tettelin H."/>
            <person name="Glass J.I."/>
            <person name="Rusch D."/>
            <person name="Podicherti R."/>
            <person name="Tsui H.-C.T."/>
            <person name="Winkler M.E."/>
        </authorList>
    </citation>
    <scope>NUCLEOTIDE SEQUENCE</scope>
</reference>
<protein>
    <submittedName>
        <fullName evidence="1">Uncharacterized protein</fullName>
    </submittedName>
</protein>
<dbReference type="EMBL" id="UINC01177428">
    <property type="protein sequence ID" value="SVD85064.1"/>
    <property type="molecule type" value="Genomic_DNA"/>
</dbReference>
<dbReference type="AlphaFoldDB" id="A0A382YPC2"/>
<name>A0A382YPC2_9ZZZZ</name>
<sequence>MQETDDLFFEAFFHDILQTYNSGAGIR</sequence>
<organism evidence="1">
    <name type="scientific">marine metagenome</name>
    <dbReference type="NCBI Taxonomy" id="408172"/>
    <lineage>
        <taxon>unclassified sequences</taxon>
        <taxon>metagenomes</taxon>
        <taxon>ecological metagenomes</taxon>
    </lineage>
</organism>
<evidence type="ECO:0000313" key="1">
    <source>
        <dbReference type="EMBL" id="SVD85064.1"/>
    </source>
</evidence>
<proteinExistence type="predicted"/>
<gene>
    <name evidence="1" type="ORF">METZ01_LOCUS437918</name>
</gene>